<feature type="region of interest" description="Disordered" evidence="2">
    <location>
        <begin position="70"/>
        <end position="119"/>
    </location>
</feature>
<comment type="caution">
    <text evidence="3">The sequence shown here is derived from an EMBL/GenBank/DDBJ whole genome shotgun (WGS) entry which is preliminary data.</text>
</comment>
<reference evidence="4" key="1">
    <citation type="journal article" date="2023" name="Commun. Biol.">
        <title>Genome analysis of Parmales, the sister group of diatoms, reveals the evolutionary specialization of diatoms from phago-mixotrophs to photoautotrophs.</title>
        <authorList>
            <person name="Ban H."/>
            <person name="Sato S."/>
            <person name="Yoshikawa S."/>
            <person name="Yamada K."/>
            <person name="Nakamura Y."/>
            <person name="Ichinomiya M."/>
            <person name="Sato N."/>
            <person name="Blanc-Mathieu R."/>
            <person name="Endo H."/>
            <person name="Kuwata A."/>
            <person name="Ogata H."/>
        </authorList>
    </citation>
    <scope>NUCLEOTIDE SEQUENCE [LARGE SCALE GENOMIC DNA]</scope>
    <source>
        <strain evidence="4">NIES 3700</strain>
    </source>
</reference>
<protein>
    <submittedName>
        <fullName evidence="3">Uncharacterized protein</fullName>
    </submittedName>
</protein>
<dbReference type="OrthoDB" id="194769at2759"/>
<feature type="coiled-coil region" evidence="1">
    <location>
        <begin position="384"/>
        <end position="446"/>
    </location>
</feature>
<sequence length="607" mass="67284">MKTSRKSSTSSKKLSSASSVTSTNSNDEKLNRTTTRSQLLETRKIMRSGSDEFKGPVTLDVAPVADVPIPSMSEGTGLNRSLSDPGGVGGNPVGGGGHTGHTEGGGELNSAPHNPMQPLNSTTLDVAKSAERLMMSGYAYDISETYPVGHPLEQFQLQNVSNAINQMSEVVDGKPTIGPDVGVGNPGVSVRTEVNNVMNMTSGMVPGSASGGGDVSSSTSRGFAGPTEALHLTLMLRRTLSELDSKNKHLNDSNREKLQLHSEVEKVKLRLERLQLESEDLQRRTLTAEENARRIIEEEKEGVNAAVSRASAAEKRFEILVDWSRNEESKRLEMEQWRAAALQKMEEMERSSTENINVLNHEVRDLGEALDESNSIGKRLRKELTNKETQLIEITKKLAVAEELSRSSSSESAALKSLSSKLEIELEGTRSRLKTIERERAQESRAINEEVKMLTKDCRRHVNALEESESRFQSMVVRSRQEKEGFENVISGLRGEKDRCVRENRGLEGRLENVVKEEKGLEGRLDGLIRENEELKRQLWSVEKERREREEDVKKGGRRIRELEGKNEELNRIIDGLEEEGGGKRRSVGTGGVGSPSLLRYDVKPLY</sequence>
<dbReference type="EMBL" id="BRXW01000714">
    <property type="protein sequence ID" value="GMH75252.1"/>
    <property type="molecule type" value="Genomic_DNA"/>
</dbReference>
<dbReference type="Proteomes" id="UP001165122">
    <property type="component" value="Unassembled WGS sequence"/>
</dbReference>
<feature type="compositionally biased region" description="Low complexity" evidence="2">
    <location>
        <begin position="1"/>
        <end position="25"/>
    </location>
</feature>
<gene>
    <name evidence="3" type="ORF">TrLO_g4374</name>
</gene>
<feature type="coiled-coil region" evidence="1">
    <location>
        <begin position="257"/>
        <end position="291"/>
    </location>
</feature>
<evidence type="ECO:0000313" key="4">
    <source>
        <dbReference type="Proteomes" id="UP001165122"/>
    </source>
</evidence>
<keyword evidence="4" id="KW-1185">Reference proteome</keyword>
<name>A0A9W7AN21_9STRA</name>
<evidence type="ECO:0000313" key="3">
    <source>
        <dbReference type="EMBL" id="GMH75252.1"/>
    </source>
</evidence>
<evidence type="ECO:0000256" key="1">
    <source>
        <dbReference type="SAM" id="Coils"/>
    </source>
</evidence>
<feature type="compositionally biased region" description="Gly residues" evidence="2">
    <location>
        <begin position="86"/>
        <end position="107"/>
    </location>
</feature>
<feature type="region of interest" description="Disordered" evidence="2">
    <location>
        <begin position="1"/>
        <end position="43"/>
    </location>
</feature>
<accession>A0A9W7AN21</accession>
<keyword evidence="1" id="KW-0175">Coiled coil</keyword>
<dbReference type="AlphaFoldDB" id="A0A9W7AN21"/>
<proteinExistence type="predicted"/>
<feature type="compositionally biased region" description="Polar residues" evidence="2">
    <location>
        <begin position="73"/>
        <end position="82"/>
    </location>
</feature>
<feature type="coiled-coil region" evidence="1">
    <location>
        <begin position="511"/>
        <end position="580"/>
    </location>
</feature>
<evidence type="ECO:0000256" key="2">
    <source>
        <dbReference type="SAM" id="MobiDB-lite"/>
    </source>
</evidence>
<organism evidence="3 4">
    <name type="scientific">Triparma laevis f. longispina</name>
    <dbReference type="NCBI Taxonomy" id="1714387"/>
    <lineage>
        <taxon>Eukaryota</taxon>
        <taxon>Sar</taxon>
        <taxon>Stramenopiles</taxon>
        <taxon>Ochrophyta</taxon>
        <taxon>Bolidophyceae</taxon>
        <taxon>Parmales</taxon>
        <taxon>Triparmaceae</taxon>
        <taxon>Triparma</taxon>
    </lineage>
</organism>